<keyword evidence="1" id="KW-0812">Transmembrane</keyword>
<feature type="transmembrane region" description="Helical" evidence="1">
    <location>
        <begin position="138"/>
        <end position="159"/>
    </location>
</feature>
<feature type="transmembrane region" description="Helical" evidence="1">
    <location>
        <begin position="207"/>
        <end position="224"/>
    </location>
</feature>
<evidence type="ECO:0008006" key="3">
    <source>
        <dbReference type="Google" id="ProtNLM"/>
    </source>
</evidence>
<comment type="caution">
    <text evidence="2">The sequence shown here is derived from an EMBL/GenBank/DDBJ whole genome shotgun (WGS) entry which is preliminary data.</text>
</comment>
<reference evidence="2" key="1">
    <citation type="journal article" date="2020" name="mSystems">
        <title>Genome- and Community-Level Interaction Insights into Carbon Utilization and Element Cycling Functions of Hydrothermarchaeota in Hydrothermal Sediment.</title>
        <authorList>
            <person name="Zhou Z."/>
            <person name="Liu Y."/>
            <person name="Xu W."/>
            <person name="Pan J."/>
            <person name="Luo Z.H."/>
            <person name="Li M."/>
        </authorList>
    </citation>
    <scope>NUCLEOTIDE SEQUENCE [LARGE SCALE GENOMIC DNA]</scope>
    <source>
        <strain evidence="2">SpSt-735</strain>
    </source>
</reference>
<organism evidence="2">
    <name type="scientific">Thermofilum pendens</name>
    <dbReference type="NCBI Taxonomy" id="2269"/>
    <lineage>
        <taxon>Archaea</taxon>
        <taxon>Thermoproteota</taxon>
        <taxon>Thermoprotei</taxon>
        <taxon>Thermofilales</taxon>
        <taxon>Thermofilaceae</taxon>
        <taxon>Thermofilum</taxon>
    </lineage>
</organism>
<feature type="transmembrane region" description="Helical" evidence="1">
    <location>
        <begin position="171"/>
        <end position="195"/>
    </location>
</feature>
<protein>
    <recommendedName>
        <fullName evidence="3">Phosphatidate cytidylyltransferase</fullName>
    </recommendedName>
</protein>
<dbReference type="EMBL" id="DTFI01000059">
    <property type="protein sequence ID" value="HGI43167.1"/>
    <property type="molecule type" value="Genomic_DNA"/>
</dbReference>
<name>A0A7C4FBF1_THEPE</name>
<evidence type="ECO:0000313" key="2">
    <source>
        <dbReference type="EMBL" id="HGI43167.1"/>
    </source>
</evidence>
<dbReference type="AlphaFoldDB" id="A0A7C4FBF1"/>
<evidence type="ECO:0000256" key="1">
    <source>
        <dbReference type="SAM" id="Phobius"/>
    </source>
</evidence>
<sequence length="229" mass="24725">MSAFTREAYRKLVHVALSLLLMLPYFCALPQPLNIYLYYALGLLAAAALNAIAAKRVVLRRRLAVFRRDLEAHISSLGDQLRGPLKAFEEAMENIFNFVEQQIELLERDYEKREGYVGLLYGIIGGVTSLLLSPCHALYGLLAIAVVDPAASLSNLAIGREKSLAGDALAALAYSLLLLSLSTPAVGSVVLSLVAALAEYLSPEDNLTIPVFTTLAALALGLPARCPLR</sequence>
<accession>A0A7C4FBF1</accession>
<feature type="transmembrane region" description="Helical" evidence="1">
    <location>
        <begin position="115"/>
        <end position="132"/>
    </location>
</feature>
<gene>
    <name evidence="2" type="ORF">ENV17_02120</name>
</gene>
<keyword evidence="1" id="KW-1133">Transmembrane helix</keyword>
<feature type="transmembrane region" description="Helical" evidence="1">
    <location>
        <begin position="38"/>
        <end position="58"/>
    </location>
</feature>
<keyword evidence="1" id="KW-0472">Membrane</keyword>
<proteinExistence type="predicted"/>